<evidence type="ECO:0000256" key="16">
    <source>
        <dbReference type="RuleBase" id="RU003357"/>
    </source>
</evidence>
<evidence type="ECO:0000256" key="12">
    <source>
        <dbReference type="ARBA" id="ARBA00023170"/>
    </source>
</evidence>
<evidence type="ECO:0000256" key="15">
    <source>
        <dbReference type="PROSITE-ProRule" id="PRU10144"/>
    </source>
</evidence>
<dbReference type="Gene3D" id="2.40.170.20">
    <property type="entry name" value="TonB-dependent receptor, beta-barrel domain"/>
    <property type="match status" value="1"/>
</dbReference>
<evidence type="ECO:0000256" key="1">
    <source>
        <dbReference type="ARBA" id="ARBA00004571"/>
    </source>
</evidence>
<dbReference type="GO" id="GO:0015344">
    <property type="term" value="F:siderophore uptake transmembrane transporter activity"/>
    <property type="evidence" value="ECO:0007669"/>
    <property type="project" value="TreeGrafter"/>
</dbReference>
<evidence type="ECO:0000256" key="11">
    <source>
        <dbReference type="ARBA" id="ARBA00023136"/>
    </source>
</evidence>
<dbReference type="PANTHER" id="PTHR32552:SF68">
    <property type="entry name" value="FERRICHROME OUTER MEMBRANE TRANSPORTER_PHAGE RECEPTOR"/>
    <property type="match status" value="1"/>
</dbReference>
<reference evidence="19" key="1">
    <citation type="submission" date="2018-05" db="EMBL/GenBank/DDBJ databases">
        <title>Zavarzinia sp. HR-AS.</title>
        <authorList>
            <person name="Lee Y."/>
            <person name="Jeon C.O."/>
        </authorList>
    </citation>
    <scope>NUCLEOTIDE SEQUENCE [LARGE SCALE GENOMIC DNA]</scope>
    <source>
        <strain evidence="19">DSM 1231</strain>
    </source>
</reference>
<protein>
    <submittedName>
        <fullName evidence="18">TonB-dependent siderophore receptor</fullName>
    </submittedName>
</protein>
<dbReference type="RefSeq" id="WP_109920309.1">
    <property type="nucleotide sequence ID" value="NZ_QGLF01000002.1"/>
</dbReference>
<evidence type="ECO:0000313" key="19">
    <source>
        <dbReference type="Proteomes" id="UP000246077"/>
    </source>
</evidence>
<comment type="similarity">
    <text evidence="2 14 16">Belongs to the TonB-dependent receptor family.</text>
</comment>
<dbReference type="AlphaFoldDB" id="A0A317E5N3"/>
<evidence type="ECO:0000256" key="4">
    <source>
        <dbReference type="ARBA" id="ARBA00022452"/>
    </source>
</evidence>
<dbReference type="GO" id="GO:0009279">
    <property type="term" value="C:cell outer membrane"/>
    <property type="evidence" value="ECO:0007669"/>
    <property type="project" value="UniProtKB-SubCell"/>
</dbReference>
<keyword evidence="8" id="KW-0408">Iron</keyword>
<accession>A0A317E5N3</accession>
<gene>
    <name evidence="18" type="ORF">DKG75_06590</name>
</gene>
<evidence type="ECO:0000256" key="5">
    <source>
        <dbReference type="ARBA" id="ARBA00022496"/>
    </source>
</evidence>
<dbReference type="InterPro" id="IPR039426">
    <property type="entry name" value="TonB-dep_rcpt-like"/>
</dbReference>
<dbReference type="NCBIfam" id="TIGR01783">
    <property type="entry name" value="TonB-siderophor"/>
    <property type="match status" value="1"/>
</dbReference>
<dbReference type="EMBL" id="QGLF01000002">
    <property type="protein sequence ID" value="PWR21664.1"/>
    <property type="molecule type" value="Genomic_DNA"/>
</dbReference>
<keyword evidence="10 16" id="KW-0798">TonB box</keyword>
<evidence type="ECO:0000256" key="2">
    <source>
        <dbReference type="ARBA" id="ARBA00009810"/>
    </source>
</evidence>
<evidence type="ECO:0000256" key="14">
    <source>
        <dbReference type="PROSITE-ProRule" id="PRU01360"/>
    </source>
</evidence>
<evidence type="ECO:0000313" key="18">
    <source>
        <dbReference type="EMBL" id="PWR21664.1"/>
    </source>
</evidence>
<keyword evidence="5" id="KW-0410">Iron transport</keyword>
<dbReference type="GO" id="GO:0015891">
    <property type="term" value="P:siderophore transport"/>
    <property type="evidence" value="ECO:0007669"/>
    <property type="project" value="InterPro"/>
</dbReference>
<dbReference type="InterPro" id="IPR011662">
    <property type="entry name" value="Secretin/TonB_short_N"/>
</dbReference>
<dbReference type="SUPFAM" id="SSF56935">
    <property type="entry name" value="Porins"/>
    <property type="match status" value="1"/>
</dbReference>
<evidence type="ECO:0000256" key="8">
    <source>
        <dbReference type="ARBA" id="ARBA00023004"/>
    </source>
</evidence>
<evidence type="ECO:0000259" key="17">
    <source>
        <dbReference type="SMART" id="SM00965"/>
    </source>
</evidence>
<comment type="subcellular location">
    <subcellularLocation>
        <location evidence="1 14">Cell outer membrane</location>
        <topology evidence="1 14">Multi-pass membrane protein</topology>
    </subcellularLocation>
</comment>
<dbReference type="InterPro" id="IPR012910">
    <property type="entry name" value="Plug_dom"/>
</dbReference>
<dbReference type="PROSITE" id="PS01156">
    <property type="entry name" value="TONB_DEPENDENT_REC_2"/>
    <property type="match status" value="1"/>
</dbReference>
<name>A0A317E5N3_9PROT</name>
<dbReference type="Pfam" id="PF00593">
    <property type="entry name" value="TonB_dep_Rec_b-barrel"/>
    <property type="match status" value="1"/>
</dbReference>
<dbReference type="Pfam" id="PF07715">
    <property type="entry name" value="Plug"/>
    <property type="match status" value="1"/>
</dbReference>
<evidence type="ECO:0000256" key="7">
    <source>
        <dbReference type="ARBA" id="ARBA00022729"/>
    </source>
</evidence>
<organism evidence="18 19">
    <name type="scientific">Zavarzinia compransoris</name>
    <dbReference type="NCBI Taxonomy" id="1264899"/>
    <lineage>
        <taxon>Bacteria</taxon>
        <taxon>Pseudomonadati</taxon>
        <taxon>Pseudomonadota</taxon>
        <taxon>Alphaproteobacteria</taxon>
        <taxon>Rhodospirillales</taxon>
        <taxon>Zavarziniaceae</taxon>
        <taxon>Zavarzinia</taxon>
    </lineage>
</organism>
<dbReference type="InterPro" id="IPR036942">
    <property type="entry name" value="Beta-barrel_TonB_sf"/>
</dbReference>
<dbReference type="Gene3D" id="2.170.130.10">
    <property type="entry name" value="TonB-dependent receptor, plug domain"/>
    <property type="match status" value="1"/>
</dbReference>
<evidence type="ECO:0000256" key="13">
    <source>
        <dbReference type="ARBA" id="ARBA00023237"/>
    </source>
</evidence>
<dbReference type="PANTHER" id="PTHR32552">
    <property type="entry name" value="FERRICHROME IRON RECEPTOR-RELATED"/>
    <property type="match status" value="1"/>
</dbReference>
<feature type="domain" description="Secretin/TonB short N-terminal" evidence="17">
    <location>
        <begin position="55"/>
        <end position="106"/>
    </location>
</feature>
<evidence type="ECO:0000256" key="10">
    <source>
        <dbReference type="ARBA" id="ARBA00023077"/>
    </source>
</evidence>
<dbReference type="PROSITE" id="PS52016">
    <property type="entry name" value="TONB_DEPENDENT_REC_3"/>
    <property type="match status" value="1"/>
</dbReference>
<comment type="caution">
    <text evidence="18">The sequence shown here is derived from an EMBL/GenBank/DDBJ whole genome shotgun (WGS) entry which is preliminary data.</text>
</comment>
<dbReference type="GO" id="GO:0038023">
    <property type="term" value="F:signaling receptor activity"/>
    <property type="evidence" value="ECO:0007669"/>
    <property type="project" value="InterPro"/>
</dbReference>
<proteinExistence type="inferred from homology"/>
<dbReference type="Proteomes" id="UP000246077">
    <property type="component" value="Unassembled WGS sequence"/>
</dbReference>
<keyword evidence="3 14" id="KW-0813">Transport</keyword>
<keyword evidence="19" id="KW-1185">Reference proteome</keyword>
<dbReference type="SMART" id="SM00965">
    <property type="entry name" value="STN"/>
    <property type="match status" value="1"/>
</dbReference>
<keyword evidence="11 14" id="KW-0472">Membrane</keyword>
<evidence type="ECO:0000256" key="3">
    <source>
        <dbReference type="ARBA" id="ARBA00022448"/>
    </source>
</evidence>
<keyword evidence="4 14" id="KW-1134">Transmembrane beta strand</keyword>
<dbReference type="OrthoDB" id="9760333at2"/>
<dbReference type="Pfam" id="PF07660">
    <property type="entry name" value="STN"/>
    <property type="match status" value="1"/>
</dbReference>
<dbReference type="InterPro" id="IPR010917">
    <property type="entry name" value="TonB_rcpt_CS"/>
</dbReference>
<dbReference type="InterPro" id="IPR037066">
    <property type="entry name" value="Plug_dom_sf"/>
</dbReference>
<keyword evidence="9" id="KW-0406">Ion transport</keyword>
<feature type="short sequence motif" description="TonB C-terminal box" evidence="15">
    <location>
        <begin position="770"/>
        <end position="787"/>
    </location>
</feature>
<dbReference type="InterPro" id="IPR000531">
    <property type="entry name" value="Beta-barrel_TonB"/>
</dbReference>
<dbReference type="Gene3D" id="3.55.50.30">
    <property type="match status" value="1"/>
</dbReference>
<dbReference type="CDD" id="cd01347">
    <property type="entry name" value="ligand_gated_channel"/>
    <property type="match status" value="1"/>
</dbReference>
<keyword evidence="13 14" id="KW-0998">Cell outer membrane</keyword>
<sequence length="787" mass="84868">MATALAAGVLAAGTLGGGPAFSQQGPATAERRIAFDIPAQDLAAALRAYAGKAGIQVVYDPSRLAGAGSGGVQGTFTARDALARLLAGTGVSFRFTGPATAVIEGGGPAAAAPAGSELLPVVTVEGAGRPVDGYIASRTTTATRTDTPLIDVPQSVTVVSQELIRDQAMQSMEDAVRYIPGVGMAQGEGNRDTPILRGNASTADFFVDGIRDDVQYFRDFYNIDRLEALKGPNAMIFGRGGGGGVLNRVTRQADWTRTREVTVQAGSFENMRTTFDIGDVINDDVAFRVTAMYENTEGYRDFYEQERYAVNPTVALRPTDGLTITLGYEHFRDERTADRGITSFRGRPVDTDPSTFFGNPDLSPTWAEVNAFNALIDYDFGGGVTLRNRTRYAVYDKFYQNVFAGAPNAAGTTVGISAYNNMSTRENLFNQTDLNFKFETGSISHDFLVGGELGRQETTNFRETGFFPGGGTTLTVPLSNPTTFVPIRFAQNASDVDNRSVANVAALYVQDQIGLTSQVQLVLGLRYDRFEADVHNNRNGADFSGADDLLSPRAGLVYKPVEDLSLYASYSVSYLPRAGEQLASLNASNSALDPEEYKNYEVGAKWDVNPNLSLTAAIYQLDRTNVAITDPADPTKLILVDGQRTKGFELGVSGYVLPDWSIMGGYAYQDGELTSNQSASARDGAVLGQLPKHSISLWNKYDITPEWGVGLGVIHRSSMFTSTSNTVELPGYTRVDAALYWTLNENLRAQLNVENVFDTEYYANAHSDTNIMPGSPRSALVGLTARF</sequence>
<keyword evidence="6 14" id="KW-0812">Transmembrane</keyword>
<evidence type="ECO:0000256" key="6">
    <source>
        <dbReference type="ARBA" id="ARBA00022692"/>
    </source>
</evidence>
<keyword evidence="12 18" id="KW-0675">Receptor</keyword>
<dbReference type="InterPro" id="IPR010105">
    <property type="entry name" value="TonB_sidphr_rcpt"/>
</dbReference>
<evidence type="ECO:0000256" key="9">
    <source>
        <dbReference type="ARBA" id="ARBA00023065"/>
    </source>
</evidence>
<keyword evidence="7" id="KW-0732">Signal</keyword>